<keyword evidence="2" id="KW-0472">Membrane</keyword>
<feature type="transmembrane region" description="Helical" evidence="2">
    <location>
        <begin position="31"/>
        <end position="55"/>
    </location>
</feature>
<keyword evidence="2" id="KW-1133">Transmembrane helix</keyword>
<comment type="caution">
    <text evidence="3">The sequence shown here is derived from an EMBL/GenBank/DDBJ whole genome shotgun (WGS) entry which is preliminary data.</text>
</comment>
<reference evidence="3 4" key="1">
    <citation type="submission" date="2018-03" db="EMBL/GenBank/DDBJ databases">
        <title>Genomic Encyclopedia of Archaeal and Bacterial Type Strains, Phase II (KMG-II): from individual species to whole genera.</title>
        <authorList>
            <person name="Goeker M."/>
        </authorList>
    </citation>
    <scope>NUCLEOTIDE SEQUENCE [LARGE SCALE GENOMIC DNA]</scope>
    <source>
        <strain evidence="3 4">DSM 100214</strain>
    </source>
</reference>
<dbReference type="AlphaFoldDB" id="A0A2V3PLP9"/>
<dbReference type="RefSeq" id="WP_110311887.1">
    <property type="nucleotide sequence ID" value="NZ_QICL01000026.1"/>
</dbReference>
<keyword evidence="4" id="KW-1185">Reference proteome</keyword>
<proteinExistence type="predicted"/>
<evidence type="ECO:0000256" key="2">
    <source>
        <dbReference type="SAM" id="Phobius"/>
    </source>
</evidence>
<name>A0A2V3PLP9_9BACT</name>
<sequence>MKERIKELGYWFEDRLKDLCGEITPDKRLTVILIMLLIFTLGNLYFTISSIYNWGRESERQEQLKIEHIRNLDLKRKDLIDSDLTIPDINNASDSINQQNNYDYGRTNER</sequence>
<evidence type="ECO:0000313" key="4">
    <source>
        <dbReference type="Proteomes" id="UP000247973"/>
    </source>
</evidence>
<keyword evidence="2" id="KW-0812">Transmembrane</keyword>
<dbReference type="EMBL" id="QICL01000026">
    <property type="protein sequence ID" value="PXV61077.1"/>
    <property type="molecule type" value="Genomic_DNA"/>
</dbReference>
<protein>
    <submittedName>
        <fullName evidence="3">Uncharacterized protein DUF3989</fullName>
    </submittedName>
</protein>
<evidence type="ECO:0000313" key="3">
    <source>
        <dbReference type="EMBL" id="PXV61077.1"/>
    </source>
</evidence>
<feature type="compositionally biased region" description="Polar residues" evidence="1">
    <location>
        <begin position="89"/>
        <end position="102"/>
    </location>
</feature>
<dbReference type="Proteomes" id="UP000247973">
    <property type="component" value="Unassembled WGS sequence"/>
</dbReference>
<dbReference type="Pfam" id="PF13150">
    <property type="entry name" value="TraL_transposon"/>
    <property type="match status" value="1"/>
</dbReference>
<accession>A0A2V3PLP9</accession>
<gene>
    <name evidence="3" type="ORF">CLV62_12611</name>
</gene>
<evidence type="ECO:0000256" key="1">
    <source>
        <dbReference type="SAM" id="MobiDB-lite"/>
    </source>
</evidence>
<feature type="region of interest" description="Disordered" evidence="1">
    <location>
        <begin position="89"/>
        <end position="110"/>
    </location>
</feature>
<dbReference type="OrthoDB" id="997502at2"/>
<organism evidence="3 4">
    <name type="scientific">Dysgonomonas alginatilytica</name>
    <dbReference type="NCBI Taxonomy" id="1605892"/>
    <lineage>
        <taxon>Bacteria</taxon>
        <taxon>Pseudomonadati</taxon>
        <taxon>Bacteroidota</taxon>
        <taxon>Bacteroidia</taxon>
        <taxon>Bacteroidales</taxon>
        <taxon>Dysgonomonadaceae</taxon>
        <taxon>Dysgonomonas</taxon>
    </lineage>
</organism>
<dbReference type="InterPro" id="IPR025050">
    <property type="entry name" value="TraL_transposon"/>
</dbReference>